<dbReference type="EMBL" id="CP051128">
    <property type="protein sequence ID" value="QIZ08768.1"/>
    <property type="molecule type" value="Genomic_DNA"/>
</dbReference>
<reference evidence="3 4" key="2">
    <citation type="submission" date="2020-04" db="EMBL/GenBank/DDBJ databases">
        <authorList>
            <person name="Fomenkov A."/>
            <person name="Anton B.P."/>
            <person name="Roberts R.J."/>
        </authorList>
    </citation>
    <scope>NUCLEOTIDE SEQUENCE [LARGE SCALE GENOMIC DNA]</scope>
    <source>
        <strain evidence="3 4">S2</strain>
    </source>
</reference>
<protein>
    <submittedName>
        <fullName evidence="3">DUF4350 domain-containing protein</fullName>
    </submittedName>
</protein>
<organism evidence="3 4">
    <name type="scientific">Priestia megaterium</name>
    <name type="common">Bacillus megaterium</name>
    <dbReference type="NCBI Taxonomy" id="1404"/>
    <lineage>
        <taxon>Bacteria</taxon>
        <taxon>Bacillati</taxon>
        <taxon>Bacillota</taxon>
        <taxon>Bacilli</taxon>
        <taxon>Bacillales</taxon>
        <taxon>Bacillaceae</taxon>
        <taxon>Priestia</taxon>
    </lineage>
</organism>
<sequence length="373" mass="43245">MKSLSKIRTWIGLVILLSLFLVFSYFSYSPKPQVFPAYVTDSPSPTGVKAFYTYVKKDKAGEIWSQSPDLLKATADHQLLVMAEPAFIPEKEEMNAYINFMKAGNTILLLQNDPQGMFDVKTVSVDTQETMKVYTQGHTTYRAQIDSVIRLQTKKEEEVLIYDEAGPIAVKQSYGNGQLIVAITPGWMTNGDLLKKDHLRLLLYLINEGSTDKILFDEYIHGGENASTFLNVYPMWFLLLVLQGGLLMILWLWSKGKRFGPIFVPREESVRFSDEGIQAVAAWFLRGKRYRDSIIIQADYVKLLLQERWQIPYNREWKDLSSYFERKWTKVPANEIRPFLLGLVNILEKEKITKQEYLLWSKKLELLRREVEE</sequence>
<evidence type="ECO:0000259" key="2">
    <source>
        <dbReference type="Pfam" id="PF14258"/>
    </source>
</evidence>
<accession>A0A6H1P5H2</accession>
<reference evidence="3 4" key="1">
    <citation type="submission" date="2020-04" db="EMBL/GenBank/DDBJ databases">
        <title>Genome-Wide Identification of 5-Methylcytosine Sites in Bacterial Genomes By High-Throughput Sequencing of MspJI Restriction Fragments.</title>
        <authorList>
            <person name="Wu V."/>
        </authorList>
    </citation>
    <scope>NUCLEOTIDE SEQUENCE [LARGE SCALE GENOMIC DNA]</scope>
    <source>
        <strain evidence="3 4">S2</strain>
    </source>
</reference>
<dbReference type="Proteomes" id="UP000501868">
    <property type="component" value="Chromosome"/>
</dbReference>
<gene>
    <name evidence="3" type="ORF">HFZ78_20370</name>
</gene>
<keyword evidence="1" id="KW-1133">Transmembrane helix</keyword>
<keyword evidence="1" id="KW-0472">Membrane</keyword>
<dbReference type="InterPro" id="IPR025646">
    <property type="entry name" value="DUF4350"/>
</dbReference>
<evidence type="ECO:0000256" key="1">
    <source>
        <dbReference type="SAM" id="Phobius"/>
    </source>
</evidence>
<feature type="transmembrane region" description="Helical" evidence="1">
    <location>
        <begin position="233"/>
        <end position="253"/>
    </location>
</feature>
<evidence type="ECO:0000313" key="3">
    <source>
        <dbReference type="EMBL" id="QIZ08768.1"/>
    </source>
</evidence>
<dbReference type="AlphaFoldDB" id="A0A6H1P5H2"/>
<proteinExistence type="predicted"/>
<feature type="domain" description="DUF4350" evidence="2">
    <location>
        <begin position="41"/>
        <end position="206"/>
    </location>
</feature>
<dbReference type="Pfam" id="PF14258">
    <property type="entry name" value="DUF4350"/>
    <property type="match status" value="1"/>
</dbReference>
<name>A0A6H1P5H2_PRIMG</name>
<evidence type="ECO:0000313" key="4">
    <source>
        <dbReference type="Proteomes" id="UP000501868"/>
    </source>
</evidence>
<feature type="transmembrane region" description="Helical" evidence="1">
    <location>
        <begin position="7"/>
        <end position="28"/>
    </location>
</feature>
<keyword evidence="1" id="KW-0812">Transmembrane</keyword>